<name>A0A6L2JNU0_TANCI</name>
<protein>
    <submittedName>
        <fullName evidence="1">Uncharacterized protein</fullName>
    </submittedName>
</protein>
<reference evidence="1" key="1">
    <citation type="journal article" date="2019" name="Sci. Rep.">
        <title>Draft genome of Tanacetum cinerariifolium, the natural source of mosquito coil.</title>
        <authorList>
            <person name="Yamashiro T."/>
            <person name="Shiraishi A."/>
            <person name="Satake H."/>
            <person name="Nakayama K."/>
        </authorList>
    </citation>
    <scope>NUCLEOTIDE SEQUENCE</scope>
</reference>
<proteinExistence type="predicted"/>
<dbReference type="AlphaFoldDB" id="A0A6L2JNU0"/>
<sequence>MQRLLRVTSGSSFSNVETSSTSTTLIVDKIRKLKKLIIDEKVTLVDDEGKSLKNVDYQGDHDSDDEVESVDNDMAHFLASEKVGFDTNSLLEQLRDTYENTNYDYDLYDDDMYEGQEILNKIQSICNNLDIKVRGRKKK</sequence>
<comment type="caution">
    <text evidence="1">The sequence shown here is derived from an EMBL/GenBank/DDBJ whole genome shotgun (WGS) entry which is preliminary data.</text>
</comment>
<accession>A0A6L2JNU0</accession>
<dbReference type="EMBL" id="BKCJ010000944">
    <property type="protein sequence ID" value="GEU37555.1"/>
    <property type="molecule type" value="Genomic_DNA"/>
</dbReference>
<gene>
    <name evidence="1" type="ORF">Tci_009533</name>
</gene>
<evidence type="ECO:0000313" key="1">
    <source>
        <dbReference type="EMBL" id="GEU37555.1"/>
    </source>
</evidence>
<organism evidence="1">
    <name type="scientific">Tanacetum cinerariifolium</name>
    <name type="common">Dalmatian daisy</name>
    <name type="synonym">Chrysanthemum cinerariifolium</name>
    <dbReference type="NCBI Taxonomy" id="118510"/>
    <lineage>
        <taxon>Eukaryota</taxon>
        <taxon>Viridiplantae</taxon>
        <taxon>Streptophyta</taxon>
        <taxon>Embryophyta</taxon>
        <taxon>Tracheophyta</taxon>
        <taxon>Spermatophyta</taxon>
        <taxon>Magnoliopsida</taxon>
        <taxon>eudicotyledons</taxon>
        <taxon>Gunneridae</taxon>
        <taxon>Pentapetalae</taxon>
        <taxon>asterids</taxon>
        <taxon>campanulids</taxon>
        <taxon>Asterales</taxon>
        <taxon>Asteraceae</taxon>
        <taxon>Asteroideae</taxon>
        <taxon>Anthemideae</taxon>
        <taxon>Anthemidinae</taxon>
        <taxon>Tanacetum</taxon>
    </lineage>
</organism>